<evidence type="ECO:0000256" key="2">
    <source>
        <dbReference type="ARBA" id="ARBA00023015"/>
    </source>
</evidence>
<dbReference type="OrthoDB" id="9784272at2"/>
<reference evidence="8" key="1">
    <citation type="submission" date="2019-01" db="EMBL/GenBank/DDBJ databases">
        <title>Cytophagaceae bacterium strain CAR-16.</title>
        <authorList>
            <person name="Chen W.-M."/>
        </authorList>
    </citation>
    <scope>NUCLEOTIDE SEQUENCE [LARGE SCALE GENOMIC DNA]</scope>
    <source>
        <strain evidence="8">CHR27</strain>
    </source>
</reference>
<evidence type="ECO:0000256" key="4">
    <source>
        <dbReference type="ARBA" id="ARBA00023163"/>
    </source>
</evidence>
<dbReference type="Proteomes" id="UP000290958">
    <property type="component" value="Unassembled WGS sequence"/>
</dbReference>
<dbReference type="GO" id="GO:0003677">
    <property type="term" value="F:DNA binding"/>
    <property type="evidence" value="ECO:0007669"/>
    <property type="project" value="InterPro"/>
</dbReference>
<dbReference type="SUPFAM" id="SSF88659">
    <property type="entry name" value="Sigma3 and sigma4 domains of RNA polymerase sigma factors"/>
    <property type="match status" value="1"/>
</dbReference>
<evidence type="ECO:0000259" key="6">
    <source>
        <dbReference type="Pfam" id="PF08281"/>
    </source>
</evidence>
<comment type="similarity">
    <text evidence="1">Belongs to the sigma-70 factor family. ECF subfamily.</text>
</comment>
<dbReference type="PANTHER" id="PTHR43133">
    <property type="entry name" value="RNA POLYMERASE ECF-TYPE SIGMA FACTO"/>
    <property type="match status" value="1"/>
</dbReference>
<keyword evidence="2" id="KW-0805">Transcription regulation</keyword>
<gene>
    <name evidence="7" type="ORF">EQG66_00305</name>
</gene>
<dbReference type="GO" id="GO:0006352">
    <property type="term" value="P:DNA-templated transcription initiation"/>
    <property type="evidence" value="ECO:0007669"/>
    <property type="project" value="InterPro"/>
</dbReference>
<dbReference type="InterPro" id="IPR039425">
    <property type="entry name" value="RNA_pol_sigma-70-like"/>
</dbReference>
<dbReference type="Pfam" id="PF04542">
    <property type="entry name" value="Sigma70_r2"/>
    <property type="match status" value="1"/>
</dbReference>
<keyword evidence="8" id="KW-1185">Reference proteome</keyword>
<comment type="caution">
    <text evidence="7">The sequence shown here is derived from an EMBL/GenBank/DDBJ whole genome shotgun (WGS) entry which is preliminary data.</text>
</comment>
<organism evidence="7 8">
    <name type="scientific">Sphingobium fluviale</name>
    <dbReference type="NCBI Taxonomy" id="2506423"/>
    <lineage>
        <taxon>Bacteria</taxon>
        <taxon>Pseudomonadati</taxon>
        <taxon>Pseudomonadota</taxon>
        <taxon>Alphaproteobacteria</taxon>
        <taxon>Sphingomonadales</taxon>
        <taxon>Sphingomonadaceae</taxon>
        <taxon>Sphingobium</taxon>
    </lineage>
</organism>
<dbReference type="Gene3D" id="1.10.1740.10">
    <property type="match status" value="1"/>
</dbReference>
<sequence length="170" mass="18676">MQDIEQLLSAVATGDMAAFRALYDLAAGRLLAIAMKILRDREAAEDAVQEAFLRIWRKAGSYDAARGSPLAWMSIIARNAALDHIRRRCPAEEIEAIDVIDLAVQPVEPPDARLGQCLGRLPADQARAIVTMYTYGLSHAELAEQLVAPLGTVKSWVRRGTQSLKECMES</sequence>
<evidence type="ECO:0000313" key="8">
    <source>
        <dbReference type="Proteomes" id="UP000290958"/>
    </source>
</evidence>
<dbReference type="EMBL" id="SBKP01000001">
    <property type="protein sequence ID" value="RXR31144.1"/>
    <property type="molecule type" value="Genomic_DNA"/>
</dbReference>
<keyword evidence="4" id="KW-0804">Transcription</keyword>
<name>A0A4Q1KQG0_9SPHN</name>
<dbReference type="InterPro" id="IPR014284">
    <property type="entry name" value="RNA_pol_sigma-70_dom"/>
</dbReference>
<proteinExistence type="inferred from homology"/>
<dbReference type="NCBIfam" id="TIGR02937">
    <property type="entry name" value="sigma70-ECF"/>
    <property type="match status" value="1"/>
</dbReference>
<dbReference type="AlphaFoldDB" id="A0A4Q1KQG0"/>
<dbReference type="Gene3D" id="1.10.10.10">
    <property type="entry name" value="Winged helix-like DNA-binding domain superfamily/Winged helix DNA-binding domain"/>
    <property type="match status" value="1"/>
</dbReference>
<evidence type="ECO:0000256" key="1">
    <source>
        <dbReference type="ARBA" id="ARBA00010641"/>
    </source>
</evidence>
<dbReference type="GO" id="GO:0016987">
    <property type="term" value="F:sigma factor activity"/>
    <property type="evidence" value="ECO:0007669"/>
    <property type="project" value="UniProtKB-KW"/>
</dbReference>
<dbReference type="InterPro" id="IPR007627">
    <property type="entry name" value="RNA_pol_sigma70_r2"/>
</dbReference>
<feature type="domain" description="RNA polymerase sigma-70 region 2" evidence="5">
    <location>
        <begin position="23"/>
        <end position="88"/>
    </location>
</feature>
<keyword evidence="3" id="KW-0731">Sigma factor</keyword>
<protein>
    <submittedName>
        <fullName evidence="7">Sigma-70 family RNA polymerase sigma factor</fullName>
    </submittedName>
</protein>
<evidence type="ECO:0000259" key="5">
    <source>
        <dbReference type="Pfam" id="PF04542"/>
    </source>
</evidence>
<accession>A0A4Q1KQG0</accession>
<evidence type="ECO:0000313" key="7">
    <source>
        <dbReference type="EMBL" id="RXR31144.1"/>
    </source>
</evidence>
<evidence type="ECO:0000256" key="3">
    <source>
        <dbReference type="ARBA" id="ARBA00023082"/>
    </source>
</evidence>
<dbReference type="PANTHER" id="PTHR43133:SF62">
    <property type="entry name" value="RNA POLYMERASE SIGMA FACTOR SIGZ"/>
    <property type="match status" value="1"/>
</dbReference>
<dbReference type="SUPFAM" id="SSF88946">
    <property type="entry name" value="Sigma2 domain of RNA polymerase sigma factors"/>
    <property type="match status" value="1"/>
</dbReference>
<dbReference type="InterPro" id="IPR013249">
    <property type="entry name" value="RNA_pol_sigma70_r4_t2"/>
</dbReference>
<dbReference type="Pfam" id="PF08281">
    <property type="entry name" value="Sigma70_r4_2"/>
    <property type="match status" value="1"/>
</dbReference>
<dbReference type="InterPro" id="IPR013324">
    <property type="entry name" value="RNA_pol_sigma_r3/r4-like"/>
</dbReference>
<dbReference type="InterPro" id="IPR013325">
    <property type="entry name" value="RNA_pol_sigma_r2"/>
</dbReference>
<feature type="domain" description="RNA polymerase sigma factor 70 region 4 type 2" evidence="6">
    <location>
        <begin position="113"/>
        <end position="160"/>
    </location>
</feature>
<dbReference type="InterPro" id="IPR036388">
    <property type="entry name" value="WH-like_DNA-bd_sf"/>
</dbReference>